<dbReference type="Pfam" id="PF06983">
    <property type="entry name" value="3-dmu-9_3-mt"/>
    <property type="match status" value="2"/>
</dbReference>
<protein>
    <submittedName>
        <fullName evidence="2">VOC family protein</fullName>
    </submittedName>
</protein>
<dbReference type="PANTHER" id="PTHR33990">
    <property type="entry name" value="PROTEIN YJDN-RELATED"/>
    <property type="match status" value="1"/>
</dbReference>
<evidence type="ECO:0000313" key="3">
    <source>
        <dbReference type="Proteomes" id="UP001221302"/>
    </source>
</evidence>
<feature type="domain" description="PhnB-like" evidence="1">
    <location>
        <begin position="5"/>
        <end position="140"/>
    </location>
</feature>
<keyword evidence="3" id="KW-1185">Reference proteome</keyword>
<gene>
    <name evidence="2" type="ORF">P0M35_13630</name>
</gene>
<dbReference type="SUPFAM" id="SSF54593">
    <property type="entry name" value="Glyoxalase/Bleomycin resistance protein/Dihydroxybiphenyl dioxygenase"/>
    <property type="match status" value="2"/>
</dbReference>
<dbReference type="EMBL" id="JARGDL010000030">
    <property type="protein sequence ID" value="MDF1613198.1"/>
    <property type="molecule type" value="Genomic_DNA"/>
</dbReference>
<sequence length="300" mass="34878">MIIKQKLTPNLWFKRNAKEAVEFYVSVFPKSEIIYTSYYPAEGLLDFQKEFAGKELVIYFELWGYVFTAINAGDEFSPTPANSFMVNFNPSREVNASEMLKAMWIKLSDGGTVRMPLQKYDFSELYGWIEDKYGYNWQLILTNPNGEPRPAIIPAFLFTGDKPQTENAIYFYQKVFKNAKLGRIFHYDASQMPGMQNMVMFSDFMLENQWFVAMDGGNMHNFSFTEAVSYNIVCKDQEEIDYYWNALTSEGGKESVCGWCKDKFGISWQINPENIGELLHKPGTWEKLLQMKKIIINELK</sequence>
<accession>A0AAE3TD86</accession>
<dbReference type="AlphaFoldDB" id="A0AAE3TD86"/>
<reference evidence="2" key="1">
    <citation type="submission" date="2023-03" db="EMBL/GenBank/DDBJ databases">
        <title>Stygiobacter electus gen. nov., sp. nov., facultatively anaerobic thermotolerant bacterium of the class Ignavibacteria from a well of Yessentuki mineral water deposit.</title>
        <authorList>
            <person name="Podosokorskaya O.A."/>
            <person name="Elcheninov A.G."/>
            <person name="Petrova N.F."/>
            <person name="Zavarzina D.G."/>
            <person name="Kublanov I.V."/>
            <person name="Merkel A.Y."/>
        </authorList>
    </citation>
    <scope>NUCLEOTIDE SEQUENCE</scope>
    <source>
        <strain evidence="2">09-Me</strain>
    </source>
</reference>
<dbReference type="Gene3D" id="3.30.720.100">
    <property type="match status" value="1"/>
</dbReference>
<dbReference type="Gene3D" id="3.10.180.10">
    <property type="entry name" value="2,3-Dihydroxybiphenyl 1,2-Dioxygenase, domain 1"/>
    <property type="match status" value="1"/>
</dbReference>
<name>A0AAE3TD86_9BACT</name>
<organism evidence="2 3">
    <name type="scientific">Stygiobacter electus</name>
    <dbReference type="NCBI Taxonomy" id="3032292"/>
    <lineage>
        <taxon>Bacteria</taxon>
        <taxon>Pseudomonadati</taxon>
        <taxon>Ignavibacteriota</taxon>
        <taxon>Ignavibacteria</taxon>
        <taxon>Ignavibacteriales</taxon>
        <taxon>Melioribacteraceae</taxon>
        <taxon>Stygiobacter</taxon>
    </lineage>
</organism>
<dbReference type="CDD" id="cd06588">
    <property type="entry name" value="PhnB_like"/>
    <property type="match status" value="2"/>
</dbReference>
<comment type="caution">
    <text evidence="2">The sequence shown here is derived from an EMBL/GenBank/DDBJ whole genome shotgun (WGS) entry which is preliminary data.</text>
</comment>
<dbReference type="InterPro" id="IPR028973">
    <property type="entry name" value="PhnB-like"/>
</dbReference>
<dbReference type="Gene3D" id="3.30.720.110">
    <property type="match status" value="1"/>
</dbReference>
<proteinExistence type="predicted"/>
<dbReference type="Proteomes" id="UP001221302">
    <property type="component" value="Unassembled WGS sequence"/>
</dbReference>
<dbReference type="RefSeq" id="WP_321536971.1">
    <property type="nucleotide sequence ID" value="NZ_JARGDL010000030.1"/>
</dbReference>
<dbReference type="InterPro" id="IPR029068">
    <property type="entry name" value="Glyas_Bleomycin-R_OHBP_Dase"/>
</dbReference>
<evidence type="ECO:0000313" key="2">
    <source>
        <dbReference type="EMBL" id="MDF1613198.1"/>
    </source>
</evidence>
<feature type="domain" description="PhnB-like" evidence="1">
    <location>
        <begin position="151"/>
        <end position="270"/>
    </location>
</feature>
<evidence type="ECO:0000259" key="1">
    <source>
        <dbReference type="Pfam" id="PF06983"/>
    </source>
</evidence>